<protein>
    <recommendedName>
        <fullName evidence="4">Cysteine-rich secreted protein</fullName>
    </recommendedName>
</protein>
<dbReference type="EMBL" id="MDYP01000011">
    <property type="protein sequence ID" value="OQE07978.1"/>
    <property type="molecule type" value="Genomic_DNA"/>
</dbReference>
<reference evidence="3" key="1">
    <citation type="journal article" date="2017" name="Nat. Microbiol.">
        <title>Global analysis of biosynthetic gene clusters reveals vast potential of secondary metabolite production in Penicillium species.</title>
        <authorList>
            <person name="Nielsen J.C."/>
            <person name="Grijseels S."/>
            <person name="Prigent S."/>
            <person name="Ji B."/>
            <person name="Dainat J."/>
            <person name="Nielsen K.F."/>
            <person name="Frisvad J.C."/>
            <person name="Workman M."/>
            <person name="Nielsen J."/>
        </authorList>
    </citation>
    <scope>NUCLEOTIDE SEQUENCE [LARGE SCALE GENOMIC DNA]</scope>
    <source>
        <strain evidence="3">IBT 29486</strain>
    </source>
</reference>
<evidence type="ECO:0000256" key="1">
    <source>
        <dbReference type="SAM" id="SignalP"/>
    </source>
</evidence>
<accession>A0A1V6S287</accession>
<keyword evidence="1" id="KW-0732">Signal</keyword>
<dbReference type="STRING" id="29845.A0A1V6S287"/>
<organism evidence="2 3">
    <name type="scientific">Penicillium vulpinum</name>
    <dbReference type="NCBI Taxonomy" id="29845"/>
    <lineage>
        <taxon>Eukaryota</taxon>
        <taxon>Fungi</taxon>
        <taxon>Dikarya</taxon>
        <taxon>Ascomycota</taxon>
        <taxon>Pezizomycotina</taxon>
        <taxon>Eurotiomycetes</taxon>
        <taxon>Eurotiomycetidae</taxon>
        <taxon>Eurotiales</taxon>
        <taxon>Aspergillaceae</taxon>
        <taxon>Penicillium</taxon>
    </lineage>
</organism>
<sequence length="328" mass="35394">MKRSSISYLALFLQLQTAYGYKVNVRDIPPDADIIGNGVWWGTGMPRDGFQCSPAFPLSISADKTVATCCLPGNSLKGSKDTEWHCCADGHDLTGSKDNGYQCCADGREWNGTECKEKTCPNGKVLVNGVCQCPDGTVEGTDGTCKPPPQCTSGLTTGKCYGFVGTKGLPLAFNEGQYSERAPGKYPWVTPGKFQLCRDENCASGLPVNPGTEVYIKDLHSSREPGNDAGQWLNNNQNGAHITKTPNFLNAGKFTFTKWPCGKYCIAGLEAGLLQACPDANPGLTFSQQDPEACLEYEITEVPCSIREESNNCIWKTGANQCCGKMEC</sequence>
<gene>
    <name evidence="2" type="ORF">PENVUL_c011G06930</name>
</gene>
<evidence type="ECO:0000313" key="3">
    <source>
        <dbReference type="Proteomes" id="UP000191518"/>
    </source>
</evidence>
<feature type="chain" id="PRO_5012483777" description="Cysteine-rich secreted protein" evidence="1">
    <location>
        <begin position="21"/>
        <end position="328"/>
    </location>
</feature>
<name>A0A1V6S287_9EURO</name>
<keyword evidence="3" id="KW-1185">Reference proteome</keyword>
<proteinExistence type="predicted"/>
<evidence type="ECO:0000313" key="2">
    <source>
        <dbReference type="EMBL" id="OQE07978.1"/>
    </source>
</evidence>
<feature type="signal peptide" evidence="1">
    <location>
        <begin position="1"/>
        <end position="20"/>
    </location>
</feature>
<comment type="caution">
    <text evidence="2">The sequence shown here is derived from an EMBL/GenBank/DDBJ whole genome shotgun (WGS) entry which is preliminary data.</text>
</comment>
<dbReference type="AlphaFoldDB" id="A0A1V6S287"/>
<evidence type="ECO:0008006" key="4">
    <source>
        <dbReference type="Google" id="ProtNLM"/>
    </source>
</evidence>
<dbReference type="OrthoDB" id="4662630at2759"/>
<dbReference type="Proteomes" id="UP000191518">
    <property type="component" value="Unassembled WGS sequence"/>
</dbReference>